<keyword evidence="2" id="KW-1185">Reference proteome</keyword>
<comment type="caution">
    <text evidence="1">The sequence shown here is derived from an EMBL/GenBank/DDBJ whole genome shotgun (WGS) entry which is preliminary data.</text>
</comment>
<evidence type="ECO:0000313" key="2">
    <source>
        <dbReference type="Proteomes" id="UP001386955"/>
    </source>
</evidence>
<dbReference type="Proteomes" id="UP001386955">
    <property type="component" value="Unassembled WGS sequence"/>
</dbReference>
<name>A0AAN9SZE4_PSOTE</name>
<protein>
    <submittedName>
        <fullName evidence="1">Uncharacterized protein</fullName>
    </submittedName>
</protein>
<organism evidence="1 2">
    <name type="scientific">Psophocarpus tetragonolobus</name>
    <name type="common">Winged bean</name>
    <name type="synonym">Dolichos tetragonolobus</name>
    <dbReference type="NCBI Taxonomy" id="3891"/>
    <lineage>
        <taxon>Eukaryota</taxon>
        <taxon>Viridiplantae</taxon>
        <taxon>Streptophyta</taxon>
        <taxon>Embryophyta</taxon>
        <taxon>Tracheophyta</taxon>
        <taxon>Spermatophyta</taxon>
        <taxon>Magnoliopsida</taxon>
        <taxon>eudicotyledons</taxon>
        <taxon>Gunneridae</taxon>
        <taxon>Pentapetalae</taxon>
        <taxon>rosids</taxon>
        <taxon>fabids</taxon>
        <taxon>Fabales</taxon>
        <taxon>Fabaceae</taxon>
        <taxon>Papilionoideae</taxon>
        <taxon>50 kb inversion clade</taxon>
        <taxon>NPAAA clade</taxon>
        <taxon>indigoferoid/millettioid clade</taxon>
        <taxon>Phaseoleae</taxon>
        <taxon>Psophocarpus</taxon>
    </lineage>
</organism>
<accession>A0AAN9SZE4</accession>
<reference evidence="1 2" key="1">
    <citation type="submission" date="2024-01" db="EMBL/GenBank/DDBJ databases">
        <title>The genomes of 5 underutilized Papilionoideae crops provide insights into root nodulation and disease resistanc.</title>
        <authorList>
            <person name="Jiang F."/>
        </authorList>
    </citation>
    <scope>NUCLEOTIDE SEQUENCE [LARGE SCALE GENOMIC DNA]</scope>
    <source>
        <strain evidence="1">DUOXIRENSHENG_FW03</strain>
        <tissue evidence="1">Leaves</tissue>
    </source>
</reference>
<gene>
    <name evidence="1" type="ORF">VNO78_02865</name>
</gene>
<dbReference type="EMBL" id="JAYMYS010000001">
    <property type="protein sequence ID" value="KAK7411432.1"/>
    <property type="molecule type" value="Genomic_DNA"/>
</dbReference>
<dbReference type="AlphaFoldDB" id="A0AAN9SZE4"/>
<proteinExistence type="predicted"/>
<sequence length="89" mass="10405">MNLMVLEMDLLWNRFDWQWRCDILEICWLLNEKDLKVTWPSPYLYPTIQTTHSLSPFSISLFLSTSSSSLRHALCALRTPPSFLSTPLS</sequence>
<evidence type="ECO:0000313" key="1">
    <source>
        <dbReference type="EMBL" id="KAK7411432.1"/>
    </source>
</evidence>